<evidence type="ECO:0000256" key="6">
    <source>
        <dbReference type="ARBA" id="ARBA00022679"/>
    </source>
</evidence>
<dbReference type="PROSITE" id="PS00533">
    <property type="entry name" value="PORPHOBILINOGEN_DEAM"/>
    <property type="match status" value="1"/>
</dbReference>
<dbReference type="PRINTS" id="PR00151">
    <property type="entry name" value="PORPHBDMNASE"/>
</dbReference>
<dbReference type="Pfam" id="PF03900">
    <property type="entry name" value="Porphobil_deamC"/>
    <property type="match status" value="1"/>
</dbReference>
<evidence type="ECO:0000256" key="8">
    <source>
        <dbReference type="ARBA" id="ARBA00048169"/>
    </source>
</evidence>
<evidence type="ECO:0000256" key="3">
    <source>
        <dbReference type="ARBA" id="ARBA00004735"/>
    </source>
</evidence>
<dbReference type="GO" id="GO:0006783">
    <property type="term" value="P:heme biosynthetic process"/>
    <property type="evidence" value="ECO:0007669"/>
    <property type="project" value="TreeGrafter"/>
</dbReference>
<dbReference type="SUPFAM" id="SSF54782">
    <property type="entry name" value="Porphobilinogen deaminase (hydroxymethylbilane synthase), C-terminal domain"/>
    <property type="match status" value="1"/>
</dbReference>
<organism evidence="12 13">
    <name type="scientific">Haoranjiania flava</name>
    <dbReference type="NCBI Taxonomy" id="1856322"/>
    <lineage>
        <taxon>Bacteria</taxon>
        <taxon>Pseudomonadati</taxon>
        <taxon>Bacteroidota</taxon>
        <taxon>Chitinophagia</taxon>
        <taxon>Chitinophagales</taxon>
        <taxon>Chitinophagaceae</taxon>
        <taxon>Haoranjiania</taxon>
    </lineage>
</organism>
<dbReference type="Gene3D" id="3.30.160.40">
    <property type="entry name" value="Porphobilinogen deaminase, C-terminal domain"/>
    <property type="match status" value="1"/>
</dbReference>
<dbReference type="InterPro" id="IPR022417">
    <property type="entry name" value="Porphobilin_deaminase_N"/>
</dbReference>
<evidence type="ECO:0000256" key="1">
    <source>
        <dbReference type="ARBA" id="ARBA00001916"/>
    </source>
</evidence>
<evidence type="ECO:0000313" key="13">
    <source>
        <dbReference type="Proteomes" id="UP001209317"/>
    </source>
</evidence>
<dbReference type="AlphaFoldDB" id="A0AAE3LPM9"/>
<feature type="domain" description="Porphobilinogen deaminase C-terminal" evidence="11">
    <location>
        <begin position="231"/>
        <end position="299"/>
    </location>
</feature>
<gene>
    <name evidence="12" type="primary">hemC</name>
    <name evidence="12" type="ORF">OD355_03840</name>
</gene>
<proteinExistence type="inferred from homology"/>
<evidence type="ECO:0000256" key="2">
    <source>
        <dbReference type="ARBA" id="ARBA00002869"/>
    </source>
</evidence>
<feature type="domain" description="Porphobilinogen deaminase N-terminal" evidence="10">
    <location>
        <begin position="5"/>
        <end position="217"/>
    </location>
</feature>
<dbReference type="NCBIfam" id="TIGR00212">
    <property type="entry name" value="hemC"/>
    <property type="match status" value="1"/>
</dbReference>
<reference evidence="12" key="1">
    <citation type="submission" date="2022-10" db="EMBL/GenBank/DDBJ databases">
        <authorList>
            <person name="Kim H.S."/>
            <person name="Kim J.-S."/>
            <person name="Suh M.K."/>
            <person name="Eom M.K."/>
            <person name="Lee J.-S."/>
        </authorList>
    </citation>
    <scope>NUCLEOTIDE SEQUENCE</scope>
    <source>
        <strain evidence="12">LIP-5</strain>
    </source>
</reference>
<dbReference type="PANTHER" id="PTHR11557:SF0">
    <property type="entry name" value="PORPHOBILINOGEN DEAMINASE"/>
    <property type="match status" value="1"/>
</dbReference>
<dbReference type="GO" id="GO:0004418">
    <property type="term" value="F:hydroxymethylbilane synthase activity"/>
    <property type="evidence" value="ECO:0007669"/>
    <property type="project" value="UniProtKB-UniRule"/>
</dbReference>
<dbReference type="CDD" id="cd13647">
    <property type="entry name" value="PBP2_PBGD_2"/>
    <property type="match status" value="1"/>
</dbReference>
<evidence type="ECO:0000259" key="10">
    <source>
        <dbReference type="Pfam" id="PF01379"/>
    </source>
</evidence>
<comment type="caution">
    <text evidence="12">The sequence shown here is derived from an EMBL/GenBank/DDBJ whole genome shotgun (WGS) entry which is preliminary data.</text>
</comment>
<name>A0AAE3LPM9_9BACT</name>
<sequence>MEKIIRIGTRDSRLAVWQASQVKAMLEIQGCVCELVKVKSEGDLDLVTPLYAMGVQGVFTKTLDAYLLSNKIDVAVHSMKDVPTQLAQGIATAAVLKRANYKDLFVYKNEHVLEKYFYSDVDEQRIAEGVIATGSVRRKAALLNKFPKIRVENLRGNVQTRMQKLMNNDWDAAIFAAAGLERLDERPAYAIEIDWMLPAPAQGAIAVVCREEDVEVKEICAPLNDQDTMLSVNNERDFLKTLMGGCSTPVSALAQVENNKLKFSGNIIALDGSEILEIEKEVDLRDATEVGIGCAQELLANGADKIVEQIRSINK</sequence>
<comment type="pathway">
    <text evidence="3">Porphyrin-containing compound metabolism; protoporphyrin-IX biosynthesis; coproporphyrinogen-III from 5-aminolevulinate: step 2/4.</text>
</comment>
<keyword evidence="6 12" id="KW-0808">Transferase</keyword>
<evidence type="ECO:0000313" key="12">
    <source>
        <dbReference type="EMBL" id="MCU7693645.1"/>
    </source>
</evidence>
<dbReference type="PANTHER" id="PTHR11557">
    <property type="entry name" value="PORPHOBILINOGEN DEAMINASE"/>
    <property type="match status" value="1"/>
</dbReference>
<dbReference type="Proteomes" id="UP001209317">
    <property type="component" value="Unassembled WGS sequence"/>
</dbReference>
<dbReference type="GO" id="GO:0005737">
    <property type="term" value="C:cytoplasm"/>
    <property type="evidence" value="ECO:0007669"/>
    <property type="project" value="UniProtKB-UniRule"/>
</dbReference>
<dbReference type="PIRSF" id="PIRSF001438">
    <property type="entry name" value="4pyrrol_synth_OHMeBilane_synth"/>
    <property type="match status" value="1"/>
</dbReference>
<evidence type="ECO:0000256" key="4">
    <source>
        <dbReference type="ARBA" id="ARBA00005638"/>
    </source>
</evidence>
<protein>
    <recommendedName>
        <fullName evidence="9">Hydroxymethylbilane synthase</fullName>
        <ecNumber evidence="9">2.5.1.61</ecNumber>
    </recommendedName>
</protein>
<dbReference type="EMBL" id="JAOTPL010000003">
    <property type="protein sequence ID" value="MCU7693645.1"/>
    <property type="molecule type" value="Genomic_DNA"/>
</dbReference>
<comment type="similarity">
    <text evidence="4">Belongs to the HMBS family.</text>
</comment>
<dbReference type="Gene3D" id="3.40.190.10">
    <property type="entry name" value="Periplasmic binding protein-like II"/>
    <property type="match status" value="2"/>
</dbReference>
<dbReference type="EC" id="2.5.1.61" evidence="9"/>
<comment type="subunit">
    <text evidence="5">Monomer.</text>
</comment>
<comment type="cofactor">
    <cofactor evidence="1">
        <name>dipyrromethane</name>
        <dbReference type="ChEBI" id="CHEBI:60342"/>
    </cofactor>
</comment>
<keyword evidence="13" id="KW-1185">Reference proteome</keyword>
<dbReference type="InterPro" id="IPR036803">
    <property type="entry name" value="Porphobilinogen_deaminase_C_sf"/>
</dbReference>
<comment type="function">
    <text evidence="2">Tetrapolymerization of the monopyrrole PBG into the hydroxymethylbilane pre-uroporphyrinogen in several discrete steps.</text>
</comment>
<evidence type="ECO:0000259" key="11">
    <source>
        <dbReference type="Pfam" id="PF03900"/>
    </source>
</evidence>
<evidence type="ECO:0000256" key="5">
    <source>
        <dbReference type="ARBA" id="ARBA00011245"/>
    </source>
</evidence>
<keyword evidence="7" id="KW-0627">Porphyrin biosynthesis</keyword>
<dbReference type="Pfam" id="PF01379">
    <property type="entry name" value="Porphobil_deam"/>
    <property type="match status" value="1"/>
</dbReference>
<dbReference type="InterPro" id="IPR022419">
    <property type="entry name" value="Porphobilin_deaminase_cofac_BS"/>
</dbReference>
<evidence type="ECO:0000256" key="7">
    <source>
        <dbReference type="ARBA" id="ARBA00023244"/>
    </source>
</evidence>
<evidence type="ECO:0000256" key="9">
    <source>
        <dbReference type="NCBIfam" id="TIGR00212"/>
    </source>
</evidence>
<dbReference type="InterPro" id="IPR022418">
    <property type="entry name" value="Porphobilinogen_deaminase_C"/>
</dbReference>
<dbReference type="SUPFAM" id="SSF53850">
    <property type="entry name" value="Periplasmic binding protein-like II"/>
    <property type="match status" value="1"/>
</dbReference>
<dbReference type="InterPro" id="IPR000860">
    <property type="entry name" value="HemC"/>
</dbReference>
<dbReference type="RefSeq" id="WP_263037132.1">
    <property type="nucleotide sequence ID" value="NZ_JAOTPL010000003.1"/>
</dbReference>
<accession>A0AAE3LPM9</accession>
<comment type="catalytic activity">
    <reaction evidence="8">
        <text>4 porphobilinogen + H2O = hydroxymethylbilane + 4 NH4(+)</text>
        <dbReference type="Rhea" id="RHEA:13185"/>
        <dbReference type="ChEBI" id="CHEBI:15377"/>
        <dbReference type="ChEBI" id="CHEBI:28938"/>
        <dbReference type="ChEBI" id="CHEBI:57845"/>
        <dbReference type="ChEBI" id="CHEBI:58126"/>
        <dbReference type="EC" id="2.5.1.61"/>
    </reaction>
</comment>